<name>A0ABP0RDA5_9DINO</name>
<evidence type="ECO:0000313" key="2">
    <source>
        <dbReference type="EMBL" id="CAK9098566.1"/>
    </source>
</evidence>
<comment type="caution">
    <text evidence="2">The sequence shown here is derived from an EMBL/GenBank/DDBJ whole genome shotgun (WGS) entry which is preliminary data.</text>
</comment>
<feature type="region of interest" description="Disordered" evidence="1">
    <location>
        <begin position="1"/>
        <end position="78"/>
    </location>
</feature>
<evidence type="ECO:0000256" key="1">
    <source>
        <dbReference type="SAM" id="MobiDB-lite"/>
    </source>
</evidence>
<evidence type="ECO:0000313" key="3">
    <source>
        <dbReference type="Proteomes" id="UP001642484"/>
    </source>
</evidence>
<keyword evidence="3" id="KW-1185">Reference proteome</keyword>
<gene>
    <name evidence="2" type="ORF">CCMP2556_LOCUS46707</name>
</gene>
<proteinExistence type="predicted"/>
<feature type="compositionally biased region" description="Acidic residues" evidence="1">
    <location>
        <begin position="52"/>
        <end position="70"/>
    </location>
</feature>
<protein>
    <submittedName>
        <fullName evidence="2">Uncharacterized protein</fullName>
    </submittedName>
</protein>
<accession>A0ABP0RDA5</accession>
<organism evidence="2 3">
    <name type="scientific">Durusdinium trenchii</name>
    <dbReference type="NCBI Taxonomy" id="1381693"/>
    <lineage>
        <taxon>Eukaryota</taxon>
        <taxon>Sar</taxon>
        <taxon>Alveolata</taxon>
        <taxon>Dinophyceae</taxon>
        <taxon>Suessiales</taxon>
        <taxon>Symbiodiniaceae</taxon>
        <taxon>Durusdinium</taxon>
    </lineage>
</organism>
<reference evidence="2 3" key="1">
    <citation type="submission" date="2024-02" db="EMBL/GenBank/DDBJ databases">
        <authorList>
            <person name="Chen Y."/>
            <person name="Shah S."/>
            <person name="Dougan E. K."/>
            <person name="Thang M."/>
            <person name="Chan C."/>
        </authorList>
    </citation>
    <scope>NUCLEOTIDE SEQUENCE [LARGE SCALE GENOMIC DNA]</scope>
</reference>
<dbReference type="Proteomes" id="UP001642484">
    <property type="component" value="Unassembled WGS sequence"/>
</dbReference>
<sequence length="78" mass="8471">MADMSEALAELERKEAEAGDTPMESVGDQEKQDTSIEAFPTPDAEKRSTSSGEDDEDLDAEESADGVQVEDMDKFPKS</sequence>
<dbReference type="EMBL" id="CAXAMN010025818">
    <property type="protein sequence ID" value="CAK9098566.1"/>
    <property type="molecule type" value="Genomic_DNA"/>
</dbReference>